<evidence type="ECO:0008006" key="4">
    <source>
        <dbReference type="Google" id="ProtNLM"/>
    </source>
</evidence>
<protein>
    <recommendedName>
        <fullName evidence="4">SGNH/GDSL hydrolase family protein</fullName>
    </recommendedName>
</protein>
<feature type="compositionally biased region" description="Polar residues" evidence="1">
    <location>
        <begin position="37"/>
        <end position="51"/>
    </location>
</feature>
<accession>A0A1R4IJW8</accession>
<organism evidence="2 3">
    <name type="scientific">Marinilactibacillus psychrotolerans 42ea</name>
    <dbReference type="NCBI Taxonomy" id="1255609"/>
    <lineage>
        <taxon>Bacteria</taxon>
        <taxon>Bacillati</taxon>
        <taxon>Bacillota</taxon>
        <taxon>Bacilli</taxon>
        <taxon>Lactobacillales</taxon>
        <taxon>Carnobacteriaceae</taxon>
        <taxon>Marinilactibacillus</taxon>
    </lineage>
</organism>
<dbReference type="RefSeq" id="WP_087057071.1">
    <property type="nucleotide sequence ID" value="NZ_FUKW01000026.1"/>
</dbReference>
<feature type="region of interest" description="Disordered" evidence="1">
    <location>
        <begin position="37"/>
        <end position="61"/>
    </location>
</feature>
<reference evidence="2 3" key="1">
    <citation type="submission" date="2017-02" db="EMBL/GenBank/DDBJ databases">
        <authorList>
            <person name="Peterson S.W."/>
        </authorList>
    </citation>
    <scope>NUCLEOTIDE SEQUENCE [LARGE SCALE GENOMIC DNA]</scope>
    <source>
        <strain evidence="2 3">42ea</strain>
    </source>
</reference>
<dbReference type="Proteomes" id="UP000195611">
    <property type="component" value="Unassembled WGS sequence"/>
</dbReference>
<dbReference type="GeneID" id="96912352"/>
<evidence type="ECO:0000313" key="2">
    <source>
        <dbReference type="EMBL" id="SJN20048.1"/>
    </source>
</evidence>
<dbReference type="InterPro" id="IPR036514">
    <property type="entry name" value="SGNH_hydro_sf"/>
</dbReference>
<sequence>MKKNILITIFLVMISILIIILGKGYASEQEKKMFAEIQNSESTEGSISQESTNEEDESADTGKISVDEQLKFYKENINSLTAIEKIDYQSLLKSPAVLTYYGDIDSSSDWYAIMNNYIAEHTDELEVQNAVYPESDTYELYIEQTTTNVVAMEPDIIVYRMPALADKVRDIGLSETNDYLSSILTTLMDSLPDTEIILVEPEPVLSEMENLNSRSLDYRSYMNEMKEVANDMEIQVISTHEQFINIAEEEGFELAELYKEDETSLNENGLIILQQAIERGLTTKTEE</sequence>
<gene>
    <name evidence="2" type="ORF">FM115_01405</name>
</gene>
<evidence type="ECO:0000313" key="3">
    <source>
        <dbReference type="Proteomes" id="UP000195611"/>
    </source>
</evidence>
<proteinExistence type="predicted"/>
<dbReference type="Gene3D" id="3.40.50.1110">
    <property type="entry name" value="SGNH hydrolase"/>
    <property type="match status" value="1"/>
</dbReference>
<dbReference type="AlphaFoldDB" id="A0A1R4IJW8"/>
<name>A0A1R4IJW8_9LACT</name>
<dbReference type="EMBL" id="FUKW01000026">
    <property type="protein sequence ID" value="SJN20048.1"/>
    <property type="molecule type" value="Genomic_DNA"/>
</dbReference>
<evidence type="ECO:0000256" key="1">
    <source>
        <dbReference type="SAM" id="MobiDB-lite"/>
    </source>
</evidence>
<dbReference type="SUPFAM" id="SSF52266">
    <property type="entry name" value="SGNH hydrolase"/>
    <property type="match status" value="1"/>
</dbReference>